<organism evidence="1 2">
    <name type="scientific">Trichothecium roseum</name>
    <dbReference type="NCBI Taxonomy" id="47278"/>
    <lineage>
        <taxon>Eukaryota</taxon>
        <taxon>Fungi</taxon>
        <taxon>Dikarya</taxon>
        <taxon>Ascomycota</taxon>
        <taxon>Pezizomycotina</taxon>
        <taxon>Sordariomycetes</taxon>
        <taxon>Hypocreomycetidae</taxon>
        <taxon>Hypocreales</taxon>
        <taxon>Hypocreales incertae sedis</taxon>
        <taxon>Trichothecium</taxon>
    </lineage>
</organism>
<dbReference type="Proteomes" id="UP001163324">
    <property type="component" value="Chromosome 5"/>
</dbReference>
<protein>
    <submittedName>
        <fullName evidence="1">Uncharacterized protein</fullName>
    </submittedName>
</protein>
<gene>
    <name evidence="1" type="ORF">N3K66_006268</name>
</gene>
<dbReference type="EMBL" id="CM047944">
    <property type="protein sequence ID" value="KAI9899807.1"/>
    <property type="molecule type" value="Genomic_DNA"/>
</dbReference>
<name>A0ACC0V272_9HYPO</name>
<proteinExistence type="predicted"/>
<keyword evidence="2" id="KW-1185">Reference proteome</keyword>
<accession>A0ACC0V272</accession>
<evidence type="ECO:0000313" key="1">
    <source>
        <dbReference type="EMBL" id="KAI9899807.1"/>
    </source>
</evidence>
<sequence>MTHNGKTTAKTRRVSLSSVSVQSSDDSSSSLSDLSDDNGYSDLDNISDDEAEEDDEEVSAMEMAYIQDEIPVTPSKSVTDHQSVADDADAEDGDTSTIASNLFWDQDIDVAEDTTATPHRQVRFDIPDSPSSSSATEDDDDGMFPDIFVPRSQLDPSFRREVDRDPDMWSNGSADLYDNLPYDSQTEDYYTDLQDGDINDMMTEAAFADFDMSAAVNSGTFDFDDDDGSSPGGIEISCGGDDILYLGDSTDDDEDPEPTPRKSRASPSPEDEETDLEIVEHNGVRLGSFRVQPTGRKPIVFRDPRTGEKVIKYPHELSMDQSAQTSMLGSPANLMLSGALPSMDMGGVALGQALFPLAALFPMNFGDMNDSDLSSPIEGSMGLDENGTDGGTEAHETMLNEFVNLEDEGAKEESGAANTDCYAGLPSPRPALQYDVHQGDPLGPLRQRGGPLDAGTPSQEDSERLHAKSPRRRVDDEAQDERRPKRARTQEISEHLRCFQYEPLITPPPSPLDANPPQLFPELDPSLYEVNATDWEMHCRAQFHTGVSDFSQAMRVDAPSLRSIRRSYGFI</sequence>
<reference evidence="1" key="1">
    <citation type="submission" date="2022-10" db="EMBL/GenBank/DDBJ databases">
        <title>Complete Genome of Trichothecium roseum strain YXFP-22015, a Plant Pathogen Isolated from Citrus.</title>
        <authorList>
            <person name="Wang Y."/>
            <person name="Zhu L."/>
        </authorList>
    </citation>
    <scope>NUCLEOTIDE SEQUENCE</scope>
    <source>
        <strain evidence="1">YXFP-22015</strain>
    </source>
</reference>
<comment type="caution">
    <text evidence="1">The sequence shown here is derived from an EMBL/GenBank/DDBJ whole genome shotgun (WGS) entry which is preliminary data.</text>
</comment>
<evidence type="ECO:0000313" key="2">
    <source>
        <dbReference type="Proteomes" id="UP001163324"/>
    </source>
</evidence>